<organism evidence="1 2">
    <name type="scientific">Parasponia andersonii</name>
    <name type="common">Sponia andersonii</name>
    <dbReference type="NCBI Taxonomy" id="3476"/>
    <lineage>
        <taxon>Eukaryota</taxon>
        <taxon>Viridiplantae</taxon>
        <taxon>Streptophyta</taxon>
        <taxon>Embryophyta</taxon>
        <taxon>Tracheophyta</taxon>
        <taxon>Spermatophyta</taxon>
        <taxon>Magnoliopsida</taxon>
        <taxon>eudicotyledons</taxon>
        <taxon>Gunneridae</taxon>
        <taxon>Pentapetalae</taxon>
        <taxon>rosids</taxon>
        <taxon>fabids</taxon>
        <taxon>Rosales</taxon>
        <taxon>Cannabaceae</taxon>
        <taxon>Parasponia</taxon>
    </lineage>
</organism>
<proteinExistence type="predicted"/>
<keyword evidence="2" id="KW-1185">Reference proteome</keyword>
<accession>A0A2P5DAH0</accession>
<dbReference type="AlphaFoldDB" id="A0A2P5DAH0"/>
<evidence type="ECO:0000313" key="1">
    <source>
        <dbReference type="EMBL" id="PON70272.1"/>
    </source>
</evidence>
<dbReference type="Proteomes" id="UP000237105">
    <property type="component" value="Unassembled WGS sequence"/>
</dbReference>
<protein>
    <submittedName>
        <fullName evidence="1">Uncharacterized protein</fullName>
    </submittedName>
</protein>
<dbReference type="OrthoDB" id="1163307at2759"/>
<reference evidence="2" key="1">
    <citation type="submission" date="2016-06" db="EMBL/GenBank/DDBJ databases">
        <title>Parallel loss of symbiosis genes in relatives of nitrogen-fixing non-legume Parasponia.</title>
        <authorList>
            <person name="Van Velzen R."/>
            <person name="Holmer R."/>
            <person name="Bu F."/>
            <person name="Rutten L."/>
            <person name="Van Zeijl A."/>
            <person name="Liu W."/>
            <person name="Santuari L."/>
            <person name="Cao Q."/>
            <person name="Sharma T."/>
            <person name="Shen D."/>
            <person name="Roswanjaya Y."/>
            <person name="Wardhani T."/>
            <person name="Kalhor M.S."/>
            <person name="Jansen J."/>
            <person name="Van den Hoogen J."/>
            <person name="Gungor B."/>
            <person name="Hartog M."/>
            <person name="Hontelez J."/>
            <person name="Verver J."/>
            <person name="Yang W.-C."/>
            <person name="Schijlen E."/>
            <person name="Repin R."/>
            <person name="Schilthuizen M."/>
            <person name="Schranz E."/>
            <person name="Heidstra R."/>
            <person name="Miyata K."/>
            <person name="Fedorova E."/>
            <person name="Kohlen W."/>
            <person name="Bisseling T."/>
            <person name="Smit S."/>
            <person name="Geurts R."/>
        </authorList>
    </citation>
    <scope>NUCLEOTIDE SEQUENCE [LARGE SCALE GENOMIC DNA]</scope>
    <source>
        <strain evidence="2">cv. WU1-14</strain>
    </source>
</reference>
<evidence type="ECO:0000313" key="2">
    <source>
        <dbReference type="Proteomes" id="UP000237105"/>
    </source>
</evidence>
<name>A0A2P5DAH0_PARAD</name>
<sequence length="126" mass="14821">MNAQNNVLNGHIIINEWFTDEHMYDRDWYIDLIIFLSNINFSYNATVSLHVCSEEALIIPESLRKICRPPWPILKHLKVMTFHTLKRKRELRNSLYWVSPVLETLIYRGITMTLVSPTDGADEIAF</sequence>
<dbReference type="EMBL" id="JXTB01000051">
    <property type="protein sequence ID" value="PON70272.1"/>
    <property type="molecule type" value="Genomic_DNA"/>
</dbReference>
<gene>
    <name evidence="1" type="ORF">PanWU01x14_081960</name>
</gene>
<comment type="caution">
    <text evidence="1">The sequence shown here is derived from an EMBL/GenBank/DDBJ whole genome shotgun (WGS) entry which is preliminary data.</text>
</comment>